<dbReference type="Gene3D" id="3.30.70.1880">
    <property type="entry name" value="Protein of unknown function DUF881"/>
    <property type="match status" value="1"/>
</dbReference>
<dbReference type="PANTHER" id="PTHR37313:SF1">
    <property type="entry name" value="UPF0749 PROTEIN RV1823"/>
    <property type="match status" value="1"/>
</dbReference>
<dbReference type="AlphaFoldDB" id="A0A553JXR3"/>
<sequence>MARPDQSMSLLTDLQENALEPEYRTAHERGEKRSPGLRAVTAALLAALLVLAGVNTFRTSGEAASERQGLLDQIETTETGLAEMEEEIRQLEGEIQDLSDDQVTDPQLRAQLDLLAPLAGDVAVSGPGIVVRVDDAATAGGEGVVFDSDLTRLVNGLRQAGAEAIAINGRRLTSLTPIRSAGSAITVDYVSLNPPYTVEVIGDPNTLQARFARTSAMVWWKYISDNYGVGFSIRVADEDLQLEADPGMVLRYAEK</sequence>
<evidence type="ECO:0000313" key="5">
    <source>
        <dbReference type="Proteomes" id="UP000317638"/>
    </source>
</evidence>
<feature type="region of interest" description="Disordered" evidence="3">
    <location>
        <begin position="1"/>
        <end position="34"/>
    </location>
</feature>
<dbReference type="OrthoDB" id="3218134at2"/>
<evidence type="ECO:0000313" key="4">
    <source>
        <dbReference type="EMBL" id="TRY17241.1"/>
    </source>
</evidence>
<name>A0A553JXR3_9ACTN</name>
<feature type="compositionally biased region" description="Polar residues" evidence="3">
    <location>
        <begin position="1"/>
        <end position="15"/>
    </location>
</feature>
<dbReference type="Pfam" id="PF05949">
    <property type="entry name" value="DUF881"/>
    <property type="match status" value="1"/>
</dbReference>
<organism evidence="4 5">
    <name type="scientific">Tessaracoccus rhinocerotis</name>
    <dbReference type="NCBI Taxonomy" id="1689449"/>
    <lineage>
        <taxon>Bacteria</taxon>
        <taxon>Bacillati</taxon>
        <taxon>Actinomycetota</taxon>
        <taxon>Actinomycetes</taxon>
        <taxon>Propionibacteriales</taxon>
        <taxon>Propionibacteriaceae</taxon>
        <taxon>Tessaracoccus</taxon>
    </lineage>
</organism>
<reference evidence="4 5" key="1">
    <citation type="submission" date="2019-07" db="EMBL/GenBank/DDBJ databases">
        <authorList>
            <person name="Zhou L.-Y."/>
        </authorList>
    </citation>
    <scope>NUCLEOTIDE SEQUENCE [LARGE SCALE GENOMIC DNA]</scope>
    <source>
        <strain evidence="4 5">YIM 101269</strain>
    </source>
</reference>
<feature type="compositionally biased region" description="Basic and acidic residues" evidence="3">
    <location>
        <begin position="21"/>
        <end position="34"/>
    </location>
</feature>
<evidence type="ECO:0000256" key="3">
    <source>
        <dbReference type="SAM" id="MobiDB-lite"/>
    </source>
</evidence>
<dbReference type="PANTHER" id="PTHR37313">
    <property type="entry name" value="UPF0749 PROTEIN RV1825"/>
    <property type="match status" value="1"/>
</dbReference>
<gene>
    <name evidence="4" type="ORF">FOJ82_11815</name>
</gene>
<keyword evidence="5" id="KW-1185">Reference proteome</keyword>
<comment type="caution">
    <text evidence="4">The sequence shown here is derived from an EMBL/GenBank/DDBJ whole genome shotgun (WGS) entry which is preliminary data.</text>
</comment>
<comment type="similarity">
    <text evidence="1">Belongs to the UPF0749 family.</text>
</comment>
<accession>A0A553JXR3</accession>
<evidence type="ECO:0000256" key="1">
    <source>
        <dbReference type="ARBA" id="ARBA00009108"/>
    </source>
</evidence>
<feature type="coiled-coil region" evidence="2">
    <location>
        <begin position="67"/>
        <end position="101"/>
    </location>
</feature>
<dbReference type="GO" id="GO:0005886">
    <property type="term" value="C:plasma membrane"/>
    <property type="evidence" value="ECO:0007669"/>
    <property type="project" value="TreeGrafter"/>
</dbReference>
<evidence type="ECO:0000256" key="2">
    <source>
        <dbReference type="SAM" id="Coils"/>
    </source>
</evidence>
<dbReference type="Proteomes" id="UP000317638">
    <property type="component" value="Unassembled WGS sequence"/>
</dbReference>
<dbReference type="RefSeq" id="WP_143938705.1">
    <property type="nucleotide sequence ID" value="NZ_VKKG01000005.1"/>
</dbReference>
<dbReference type="EMBL" id="VKKG01000005">
    <property type="protein sequence ID" value="TRY17241.1"/>
    <property type="molecule type" value="Genomic_DNA"/>
</dbReference>
<dbReference type="InterPro" id="IPR010273">
    <property type="entry name" value="DUF881"/>
</dbReference>
<keyword evidence="2" id="KW-0175">Coiled coil</keyword>
<protein>
    <submittedName>
        <fullName evidence="4">DUF881 domain-containing protein</fullName>
    </submittedName>
</protein>
<proteinExistence type="inferred from homology"/>